<keyword evidence="6 7" id="KW-0539">Nucleus</keyword>
<dbReference type="EMBL" id="ATMH01007204">
    <property type="protein sequence ID" value="EPY24391.1"/>
    <property type="molecule type" value="Genomic_DNA"/>
</dbReference>
<organism evidence="9 10">
    <name type="scientific">Strigomonas culicis</name>
    <dbReference type="NCBI Taxonomy" id="28005"/>
    <lineage>
        <taxon>Eukaryota</taxon>
        <taxon>Discoba</taxon>
        <taxon>Euglenozoa</taxon>
        <taxon>Kinetoplastea</taxon>
        <taxon>Metakinetoplastina</taxon>
        <taxon>Trypanosomatida</taxon>
        <taxon>Trypanosomatidae</taxon>
        <taxon>Strigomonadinae</taxon>
        <taxon>Strigomonas</taxon>
    </lineage>
</organism>
<dbReference type="PANTHER" id="PTHR12942">
    <property type="entry name" value="STEP II SPLICING FACTOR SLU7"/>
    <property type="match status" value="1"/>
</dbReference>
<evidence type="ECO:0000313" key="9">
    <source>
        <dbReference type="EMBL" id="EPY24391.1"/>
    </source>
</evidence>
<proteinExistence type="inferred from homology"/>
<protein>
    <recommendedName>
        <fullName evidence="7">Pre-mRNA-splicing factor SLU7</fullName>
    </recommendedName>
</protein>
<dbReference type="GO" id="GO:0005681">
    <property type="term" value="C:spliceosomal complex"/>
    <property type="evidence" value="ECO:0007669"/>
    <property type="project" value="UniProtKB-UniRule"/>
</dbReference>
<feature type="region of interest" description="Disordered" evidence="8">
    <location>
        <begin position="1"/>
        <end position="29"/>
    </location>
</feature>
<evidence type="ECO:0000256" key="8">
    <source>
        <dbReference type="SAM" id="MobiDB-lite"/>
    </source>
</evidence>
<evidence type="ECO:0000256" key="1">
    <source>
        <dbReference type="ARBA" id="ARBA00004123"/>
    </source>
</evidence>
<dbReference type="OrthoDB" id="249612at2759"/>
<evidence type="ECO:0000256" key="3">
    <source>
        <dbReference type="ARBA" id="ARBA00022664"/>
    </source>
</evidence>
<dbReference type="AlphaFoldDB" id="S9VBI1"/>
<comment type="function">
    <text evidence="7">Involved in pre-mRNA splicing.</text>
</comment>
<keyword evidence="10" id="KW-1185">Reference proteome</keyword>
<sequence length="397" mass="41483">MSDPNNTPSIFLKKKDSEGGDGGKLSMRRLFQQKKELEEKRRYGLAPLAQDSVTHQEISTNVPSAMTQAPWYYGIDGPTLAHQRGDQEGQQRSDALVYQPEELRDLGKASAYVAGACKNCGSRTHKTSACIYAKRKVGAVFSGVVRGSDWELVGQAGRATAARQIAAFDGDVGVDLMKSVDAERLAGPAAKRPAPSAPEAEVDAKRAKLDLFAGKTAQHGGLEIKEVPKYLQNLELDGSGGGGMYFDPKTGAMRGNPNAQDPTKEFQGDLVRYRSGDYHHYLEGQHRFLTGQSKSFVNFELDAEVGREKALAAQQGLSGGGGGHAAPPAPPAAVRAAVATQEAILPAALSDGQRDCRPPRGAGGGPGAARPPVGGRQRCGGGGPVAARAGGGGAAAG</sequence>
<dbReference type="PANTHER" id="PTHR12942:SF2">
    <property type="entry name" value="PRE-MRNA-SPLICING FACTOR SLU7"/>
    <property type="match status" value="1"/>
</dbReference>
<keyword evidence="4 7" id="KW-0747">Spliceosome</keyword>
<comment type="subcellular location">
    <subcellularLocation>
        <location evidence="1 7">Nucleus</location>
    </subcellularLocation>
</comment>
<keyword evidence="5 7" id="KW-0508">mRNA splicing</keyword>
<feature type="compositionally biased region" description="Gly residues" evidence="8">
    <location>
        <begin position="377"/>
        <end position="397"/>
    </location>
</feature>
<evidence type="ECO:0000313" key="10">
    <source>
        <dbReference type="Proteomes" id="UP000015354"/>
    </source>
</evidence>
<keyword evidence="3 7" id="KW-0507">mRNA processing</keyword>
<comment type="subunit">
    <text evidence="7">Associated with the spliceosome.</text>
</comment>
<reference evidence="9 10" key="1">
    <citation type="journal article" date="2013" name="PLoS ONE">
        <title>Predicting the Proteins of Angomonas deanei, Strigomonas culicis and Their Respective Endosymbionts Reveals New Aspects of the Trypanosomatidae Family.</title>
        <authorList>
            <person name="Motta M.C."/>
            <person name="Martins A.C."/>
            <person name="de Souza S.S."/>
            <person name="Catta-Preta C.M."/>
            <person name="Silva R."/>
            <person name="Klein C.C."/>
            <person name="de Almeida L.G."/>
            <person name="de Lima Cunha O."/>
            <person name="Ciapina L.P."/>
            <person name="Brocchi M."/>
            <person name="Colabardini A.C."/>
            <person name="de Araujo Lima B."/>
            <person name="Machado C.R."/>
            <person name="de Almeida Soares C.M."/>
            <person name="Probst C.M."/>
            <person name="de Menezes C.B."/>
            <person name="Thompson C.E."/>
            <person name="Bartholomeu D.C."/>
            <person name="Gradia D.F."/>
            <person name="Pavoni D.P."/>
            <person name="Grisard E.C."/>
            <person name="Fantinatti-Garboggini F."/>
            <person name="Marchini F.K."/>
            <person name="Rodrigues-Luiz G.F."/>
            <person name="Wagner G."/>
            <person name="Goldman G.H."/>
            <person name="Fietto J.L."/>
            <person name="Elias M.C."/>
            <person name="Goldman M.H."/>
            <person name="Sagot M.F."/>
            <person name="Pereira M."/>
            <person name="Stoco P.H."/>
            <person name="de Mendonca-Neto R.P."/>
            <person name="Teixeira S.M."/>
            <person name="Maciel T.E."/>
            <person name="de Oliveira Mendes T.A."/>
            <person name="Urmenyi T.P."/>
            <person name="de Souza W."/>
            <person name="Schenkman S."/>
            <person name="de Vasconcelos A.T."/>
        </authorList>
    </citation>
    <scope>NUCLEOTIDE SEQUENCE [LARGE SCALE GENOMIC DNA]</scope>
</reference>
<evidence type="ECO:0000256" key="2">
    <source>
        <dbReference type="ARBA" id="ARBA00007203"/>
    </source>
</evidence>
<evidence type="ECO:0000256" key="6">
    <source>
        <dbReference type="ARBA" id="ARBA00023242"/>
    </source>
</evidence>
<evidence type="ECO:0000256" key="4">
    <source>
        <dbReference type="ARBA" id="ARBA00022728"/>
    </source>
</evidence>
<accession>S9VBI1</accession>
<dbReference type="GO" id="GO:0000398">
    <property type="term" value="P:mRNA splicing, via spliceosome"/>
    <property type="evidence" value="ECO:0007669"/>
    <property type="project" value="UniProtKB-UniRule"/>
</dbReference>
<name>S9VBI1_9TRYP</name>
<gene>
    <name evidence="9" type="ORF">STCU_07204</name>
</gene>
<evidence type="ECO:0000256" key="5">
    <source>
        <dbReference type="ARBA" id="ARBA00023187"/>
    </source>
</evidence>
<dbReference type="Proteomes" id="UP000015354">
    <property type="component" value="Unassembled WGS sequence"/>
</dbReference>
<comment type="caution">
    <text evidence="9">The sequence shown here is derived from an EMBL/GenBank/DDBJ whole genome shotgun (WGS) entry which is preliminary data.</text>
</comment>
<evidence type="ECO:0000256" key="7">
    <source>
        <dbReference type="RuleBase" id="RU367071"/>
    </source>
</evidence>
<feature type="region of interest" description="Disordered" evidence="8">
    <location>
        <begin position="348"/>
        <end position="397"/>
    </location>
</feature>
<dbReference type="GO" id="GO:0030628">
    <property type="term" value="F:pre-mRNA 3'-splice site binding"/>
    <property type="evidence" value="ECO:0007669"/>
    <property type="project" value="UniProtKB-UniRule"/>
</dbReference>
<dbReference type="InterPro" id="IPR039974">
    <property type="entry name" value="Splicing_factor_SLU7"/>
</dbReference>
<comment type="similarity">
    <text evidence="2 7">Belongs to the SLU7 family.</text>
</comment>